<evidence type="ECO:0000313" key="2">
    <source>
        <dbReference type="EMBL" id="MCI94666.1"/>
    </source>
</evidence>
<protein>
    <submittedName>
        <fullName evidence="2">Uncharacterized protein</fullName>
    </submittedName>
</protein>
<name>A0A392W2M2_9FABA</name>
<feature type="region of interest" description="Disordered" evidence="1">
    <location>
        <begin position="34"/>
        <end position="53"/>
    </location>
</feature>
<evidence type="ECO:0000256" key="1">
    <source>
        <dbReference type="SAM" id="MobiDB-lite"/>
    </source>
</evidence>
<feature type="non-terminal residue" evidence="2">
    <location>
        <position position="53"/>
    </location>
</feature>
<comment type="caution">
    <text evidence="2">The sequence shown here is derived from an EMBL/GenBank/DDBJ whole genome shotgun (WGS) entry which is preliminary data.</text>
</comment>
<dbReference type="AlphaFoldDB" id="A0A392W2M2"/>
<organism evidence="2 3">
    <name type="scientific">Trifolium medium</name>
    <dbReference type="NCBI Taxonomy" id="97028"/>
    <lineage>
        <taxon>Eukaryota</taxon>
        <taxon>Viridiplantae</taxon>
        <taxon>Streptophyta</taxon>
        <taxon>Embryophyta</taxon>
        <taxon>Tracheophyta</taxon>
        <taxon>Spermatophyta</taxon>
        <taxon>Magnoliopsida</taxon>
        <taxon>eudicotyledons</taxon>
        <taxon>Gunneridae</taxon>
        <taxon>Pentapetalae</taxon>
        <taxon>rosids</taxon>
        <taxon>fabids</taxon>
        <taxon>Fabales</taxon>
        <taxon>Fabaceae</taxon>
        <taxon>Papilionoideae</taxon>
        <taxon>50 kb inversion clade</taxon>
        <taxon>NPAAA clade</taxon>
        <taxon>Hologalegina</taxon>
        <taxon>IRL clade</taxon>
        <taxon>Trifolieae</taxon>
        <taxon>Trifolium</taxon>
    </lineage>
</organism>
<dbReference type="Proteomes" id="UP000265520">
    <property type="component" value="Unassembled WGS sequence"/>
</dbReference>
<proteinExistence type="predicted"/>
<evidence type="ECO:0000313" key="3">
    <source>
        <dbReference type="Proteomes" id="UP000265520"/>
    </source>
</evidence>
<sequence length="53" mass="5668">MEDVDDTKSVRGSDSYGFTREQYTQLVNLLQASNTSNAASSSKVNIASGHVTS</sequence>
<accession>A0A392W2M2</accession>
<keyword evidence="3" id="KW-1185">Reference proteome</keyword>
<reference evidence="2 3" key="1">
    <citation type="journal article" date="2018" name="Front. Plant Sci.">
        <title>Red Clover (Trifolium pratense) and Zigzag Clover (T. medium) - A Picture of Genomic Similarities and Differences.</title>
        <authorList>
            <person name="Dluhosova J."/>
            <person name="Istvanek J."/>
            <person name="Nedelnik J."/>
            <person name="Repkova J."/>
        </authorList>
    </citation>
    <scope>NUCLEOTIDE SEQUENCE [LARGE SCALE GENOMIC DNA]</scope>
    <source>
        <strain evidence="3">cv. 10/8</strain>
        <tissue evidence="2">Leaf</tissue>
    </source>
</reference>
<dbReference type="EMBL" id="LXQA011362750">
    <property type="protein sequence ID" value="MCI94666.1"/>
    <property type="molecule type" value="Genomic_DNA"/>
</dbReference>